<dbReference type="SMART" id="SM00184">
    <property type="entry name" value="RING"/>
    <property type="match status" value="1"/>
</dbReference>
<dbReference type="KEGG" id="ppa:PAS_chr2-1_0587"/>
<evidence type="ECO:0000313" key="3">
    <source>
        <dbReference type="EMBL" id="CAY69223.1"/>
    </source>
</evidence>
<dbReference type="GO" id="GO:0008270">
    <property type="term" value="F:zinc ion binding"/>
    <property type="evidence" value="ECO:0007669"/>
    <property type="project" value="UniProtKB-KW"/>
</dbReference>
<dbReference type="Gene3D" id="3.80.10.10">
    <property type="entry name" value="Ribonuclease Inhibitor"/>
    <property type="match status" value="2"/>
</dbReference>
<organism evidence="3 4">
    <name type="scientific">Komagataella phaffii (strain GS115 / ATCC 20864)</name>
    <name type="common">Yeast</name>
    <name type="synonym">Pichia pastoris</name>
    <dbReference type="NCBI Taxonomy" id="644223"/>
    <lineage>
        <taxon>Eukaryota</taxon>
        <taxon>Fungi</taxon>
        <taxon>Dikarya</taxon>
        <taxon>Ascomycota</taxon>
        <taxon>Saccharomycotina</taxon>
        <taxon>Pichiomycetes</taxon>
        <taxon>Pichiales</taxon>
        <taxon>Pichiaceae</taxon>
        <taxon>Komagataella</taxon>
    </lineage>
</organism>
<evidence type="ECO:0000256" key="1">
    <source>
        <dbReference type="PROSITE-ProRule" id="PRU00175"/>
    </source>
</evidence>
<dbReference type="InterPro" id="IPR032675">
    <property type="entry name" value="LRR_dom_sf"/>
</dbReference>
<dbReference type="GeneID" id="8198024"/>
<dbReference type="InterPro" id="IPR013083">
    <property type="entry name" value="Znf_RING/FYVE/PHD"/>
</dbReference>
<evidence type="ECO:0000259" key="2">
    <source>
        <dbReference type="PROSITE" id="PS50089"/>
    </source>
</evidence>
<keyword evidence="1" id="KW-0863">Zinc-finger</keyword>
<keyword evidence="4" id="KW-1185">Reference proteome</keyword>
<name>C4R149_KOMPG</name>
<feature type="domain" description="RING-type" evidence="2">
    <location>
        <begin position="649"/>
        <end position="691"/>
    </location>
</feature>
<dbReference type="RefSeq" id="XP_002491503.1">
    <property type="nucleotide sequence ID" value="XM_002491458.1"/>
</dbReference>
<dbReference type="SUPFAM" id="SSF57850">
    <property type="entry name" value="RING/U-box"/>
    <property type="match status" value="1"/>
</dbReference>
<protein>
    <recommendedName>
        <fullName evidence="2">RING-type domain-containing protein</fullName>
    </recommendedName>
</protein>
<dbReference type="InParanoid" id="C4R149"/>
<dbReference type="Pfam" id="PF13639">
    <property type="entry name" value="zf-RING_2"/>
    <property type="match status" value="1"/>
</dbReference>
<dbReference type="SUPFAM" id="SSF52058">
    <property type="entry name" value="L domain-like"/>
    <property type="match status" value="1"/>
</dbReference>
<proteinExistence type="predicted"/>
<accession>C4R149</accession>
<dbReference type="EMBL" id="FN392320">
    <property type="protein sequence ID" value="CAY69223.1"/>
    <property type="molecule type" value="Genomic_DNA"/>
</dbReference>
<dbReference type="GO" id="GO:0019005">
    <property type="term" value="C:SCF ubiquitin ligase complex"/>
    <property type="evidence" value="ECO:0007669"/>
    <property type="project" value="TreeGrafter"/>
</dbReference>
<dbReference type="CDD" id="cd16448">
    <property type="entry name" value="RING-H2"/>
    <property type="match status" value="1"/>
</dbReference>
<keyword evidence="1" id="KW-0479">Metal-binding</keyword>
<evidence type="ECO:0000313" key="4">
    <source>
        <dbReference type="Proteomes" id="UP000000314"/>
    </source>
</evidence>
<dbReference type="Gene3D" id="3.30.40.10">
    <property type="entry name" value="Zinc/RING finger domain, C3HC4 (zinc finger)"/>
    <property type="match status" value="1"/>
</dbReference>
<dbReference type="GO" id="GO:0031146">
    <property type="term" value="P:SCF-dependent proteasomal ubiquitin-dependent protein catabolic process"/>
    <property type="evidence" value="ECO:0007669"/>
    <property type="project" value="TreeGrafter"/>
</dbReference>
<dbReference type="PROSITE" id="PS50089">
    <property type="entry name" value="ZF_RING_2"/>
    <property type="match status" value="1"/>
</dbReference>
<dbReference type="AlphaFoldDB" id="C4R149"/>
<gene>
    <name evidence="3" type="ordered locus">PAS_chr2-1_0587</name>
</gene>
<dbReference type="HOGENOM" id="CLU_384995_0_0_1"/>
<dbReference type="InterPro" id="IPR001841">
    <property type="entry name" value="Znf_RING"/>
</dbReference>
<reference evidence="3 4" key="1">
    <citation type="journal article" date="2009" name="Nat. Biotechnol.">
        <title>Genome sequence of the recombinant protein production host Pichia pastoris.</title>
        <authorList>
            <person name="De Schutter K."/>
            <person name="Lin Y.C."/>
            <person name="Tiels P."/>
            <person name="Van Hecke A."/>
            <person name="Glinka S."/>
            <person name="Weber-Lehmann J."/>
            <person name="Rouze P."/>
            <person name="Van de Peer Y."/>
            <person name="Callewaert N."/>
        </authorList>
    </citation>
    <scope>NUCLEOTIDE SEQUENCE [LARGE SCALE GENOMIC DNA]</scope>
    <source>
        <strain evidence="4">GS115 / ATCC 20864</strain>
    </source>
</reference>
<keyword evidence="1" id="KW-0862">Zinc</keyword>
<sequence>MDFDTSVDQRLILVISYHLKLFYEHDAPIESLMFLLSLPQKIKQNCLFFSPLGKELKDLTGRVRHHPLKPESSSNDVKYQFLLSKSQLNESFLNMVTDTTYSRLISMRSVKSFPDIDQSFLFLYDSRESIPSFIKHRTKIIYIGSNVSSILLTQCLEEHLPICIPFLEYYSYTPGRLFKPVSADHLQFLSLTVLRLYQFPDMKSFEIDCPNLKSLDISFGNIELIKGKFENLKSLKLAHCSTKTFDLIAPKMKNIIIHFSNVHNVHGIFPSMNVCDLYANSHQRLSMQAPCLESLTLSKIRGLETFYGSFPCLQAVDLEGSKDLRRLVISEARIQNINADGCTNLVMSYFLVDGRRLPNEGPFRHVDVLKGNFTHLKSMSLNYVPVSSINIVAPQLEKLSLQGTPLVDLVGDLRVLKELNLDNCSTFQSMISHAAPTRMKVTFTEDMDFNLNGYSHVLKSLSINETPLACVEYTSKSLVQLSLKGCHNLISLKGQMENIKRLDLSSSSLEDFGIHAPSLEMINLSKTSNLKVIAGYFPNLLKLDLSYSAVESIAVDAFQLRKLILFGEDLPIVKIGSYPNLKTVYISPSSTLTEARWISSVGEQNHVFKATMIKIEGASKLFHKVTRQKFQLFTQSKEKYVYFESREICYVCQEDILELESVFILNCGHFMHYSCTMTYFREGFKVCSICNQKMISFPEFRRCYEPFNHNLLEMTENW</sequence>
<dbReference type="OrthoDB" id="1055097at2759"/>
<dbReference type="Proteomes" id="UP000000314">
    <property type="component" value="Chromosome 2"/>
</dbReference>
<dbReference type="PANTHER" id="PTHR13318">
    <property type="entry name" value="PARTNER OF PAIRED, ISOFORM B-RELATED"/>
    <property type="match status" value="1"/>
</dbReference>